<feature type="transmembrane region" description="Helical" evidence="8">
    <location>
        <begin position="39"/>
        <end position="61"/>
    </location>
</feature>
<keyword evidence="4" id="KW-0106">Calcium</keyword>
<feature type="transmembrane region" description="Helical" evidence="8">
    <location>
        <begin position="183"/>
        <end position="206"/>
    </location>
</feature>
<dbReference type="GO" id="GO:0015369">
    <property type="term" value="F:calcium:proton antiporter activity"/>
    <property type="evidence" value="ECO:0007669"/>
    <property type="project" value="TreeGrafter"/>
</dbReference>
<dbReference type="Gene3D" id="1.10.238.10">
    <property type="entry name" value="EF-hand"/>
    <property type="match status" value="1"/>
</dbReference>
<evidence type="ECO:0000256" key="2">
    <source>
        <dbReference type="ARBA" id="ARBA00022448"/>
    </source>
</evidence>
<dbReference type="InterPro" id="IPR002048">
    <property type="entry name" value="EF_hand_dom"/>
</dbReference>
<evidence type="ECO:0000256" key="3">
    <source>
        <dbReference type="ARBA" id="ARBA00022692"/>
    </source>
</evidence>
<keyword evidence="7 8" id="KW-0472">Membrane</keyword>
<keyword evidence="6" id="KW-0406">Ion transport</keyword>
<dbReference type="Pfam" id="PF01699">
    <property type="entry name" value="Na_Ca_ex"/>
    <property type="match status" value="1"/>
</dbReference>
<organism evidence="10">
    <name type="scientific">Attheya septentrionalis</name>
    <dbReference type="NCBI Taxonomy" id="420275"/>
    <lineage>
        <taxon>Eukaryota</taxon>
        <taxon>Sar</taxon>
        <taxon>Stramenopiles</taxon>
        <taxon>Ochrophyta</taxon>
        <taxon>Bacillariophyta</taxon>
        <taxon>Coscinodiscophyceae</taxon>
        <taxon>Chaetocerotophycidae</taxon>
        <taxon>Chaetocerotales</taxon>
        <taxon>Attheyaceae</taxon>
        <taxon>Attheya</taxon>
    </lineage>
</organism>
<evidence type="ECO:0000256" key="8">
    <source>
        <dbReference type="SAM" id="Phobius"/>
    </source>
</evidence>
<feature type="domain" description="EF-hand" evidence="9">
    <location>
        <begin position="274"/>
        <end position="309"/>
    </location>
</feature>
<feature type="transmembrane region" description="Helical" evidence="8">
    <location>
        <begin position="81"/>
        <end position="107"/>
    </location>
</feature>
<feature type="transmembrane region" description="Helical" evidence="8">
    <location>
        <begin position="479"/>
        <end position="502"/>
    </location>
</feature>
<evidence type="ECO:0000256" key="1">
    <source>
        <dbReference type="ARBA" id="ARBA00004127"/>
    </source>
</evidence>
<dbReference type="GO" id="GO:0016020">
    <property type="term" value="C:membrane"/>
    <property type="evidence" value="ECO:0007669"/>
    <property type="project" value="InterPro"/>
</dbReference>
<dbReference type="GO" id="GO:0006874">
    <property type="term" value="P:intracellular calcium ion homeostasis"/>
    <property type="evidence" value="ECO:0007669"/>
    <property type="project" value="TreeGrafter"/>
</dbReference>
<dbReference type="GO" id="GO:0005509">
    <property type="term" value="F:calcium ion binding"/>
    <property type="evidence" value="ECO:0007669"/>
    <property type="project" value="InterPro"/>
</dbReference>
<dbReference type="PANTHER" id="PTHR31503">
    <property type="entry name" value="VACUOLAR CALCIUM ION TRANSPORTER"/>
    <property type="match status" value="1"/>
</dbReference>
<evidence type="ECO:0000256" key="7">
    <source>
        <dbReference type="ARBA" id="ARBA00023136"/>
    </source>
</evidence>
<feature type="transmembrane region" description="Helical" evidence="8">
    <location>
        <begin position="152"/>
        <end position="171"/>
    </location>
</feature>
<feature type="transmembrane region" description="Helical" evidence="8">
    <location>
        <begin position="508"/>
        <end position="528"/>
    </location>
</feature>
<dbReference type="GO" id="GO:0012505">
    <property type="term" value="C:endomembrane system"/>
    <property type="evidence" value="ECO:0007669"/>
    <property type="project" value="UniProtKB-SubCell"/>
</dbReference>
<dbReference type="InterPro" id="IPR004713">
    <property type="entry name" value="CaH_exchang"/>
</dbReference>
<gene>
    <name evidence="10" type="ORF">ASEP1449_LOCUS10793</name>
</gene>
<keyword evidence="2" id="KW-0813">Transport</keyword>
<dbReference type="PROSITE" id="PS00018">
    <property type="entry name" value="EF_HAND_1"/>
    <property type="match status" value="2"/>
</dbReference>
<feature type="transmembrane region" description="Helical" evidence="8">
    <location>
        <begin position="444"/>
        <end position="467"/>
    </location>
</feature>
<dbReference type="AlphaFoldDB" id="A0A7S2UGX4"/>
<dbReference type="InterPro" id="IPR004837">
    <property type="entry name" value="NaCa_Exmemb"/>
</dbReference>
<protein>
    <recommendedName>
        <fullName evidence="9">EF-hand domain-containing protein</fullName>
    </recommendedName>
</protein>
<dbReference type="CDD" id="cd00051">
    <property type="entry name" value="EFh"/>
    <property type="match status" value="1"/>
</dbReference>
<comment type="subcellular location">
    <subcellularLocation>
        <location evidence="1">Endomembrane system</location>
        <topology evidence="1">Multi-pass membrane protein</topology>
    </subcellularLocation>
</comment>
<dbReference type="SMART" id="SM00054">
    <property type="entry name" value="EFh"/>
    <property type="match status" value="2"/>
</dbReference>
<dbReference type="PANTHER" id="PTHR31503:SF36">
    <property type="entry name" value="SODIUM_CALCIUM EXCHANGER MEMBRANE REGION DOMAIN-CONTAINING PROTEIN"/>
    <property type="match status" value="1"/>
</dbReference>
<proteinExistence type="predicted"/>
<feature type="domain" description="EF-hand" evidence="9">
    <location>
        <begin position="310"/>
        <end position="345"/>
    </location>
</feature>
<dbReference type="InterPro" id="IPR018247">
    <property type="entry name" value="EF_Hand_1_Ca_BS"/>
</dbReference>
<reference evidence="10" key="1">
    <citation type="submission" date="2021-01" db="EMBL/GenBank/DDBJ databases">
        <authorList>
            <person name="Corre E."/>
            <person name="Pelletier E."/>
            <person name="Niang G."/>
            <person name="Scheremetjew M."/>
            <person name="Finn R."/>
            <person name="Kale V."/>
            <person name="Holt S."/>
            <person name="Cochrane G."/>
            <person name="Meng A."/>
            <person name="Brown T."/>
            <person name="Cohen L."/>
        </authorList>
    </citation>
    <scope>NUCLEOTIDE SEQUENCE</scope>
    <source>
        <strain evidence="10">CCMP2084</strain>
    </source>
</reference>
<evidence type="ECO:0000256" key="5">
    <source>
        <dbReference type="ARBA" id="ARBA00022989"/>
    </source>
</evidence>
<feature type="transmembrane region" description="Helical" evidence="8">
    <location>
        <begin position="410"/>
        <end position="429"/>
    </location>
</feature>
<evidence type="ECO:0000256" key="4">
    <source>
        <dbReference type="ARBA" id="ARBA00022837"/>
    </source>
</evidence>
<dbReference type="SUPFAM" id="SSF47473">
    <property type="entry name" value="EF-hand"/>
    <property type="match status" value="1"/>
</dbReference>
<feature type="transmembrane region" description="Helical" evidence="8">
    <location>
        <begin position="12"/>
        <end position="27"/>
    </location>
</feature>
<name>A0A7S2UGX4_9STRA</name>
<dbReference type="Pfam" id="PF13499">
    <property type="entry name" value="EF-hand_7"/>
    <property type="match status" value="1"/>
</dbReference>
<keyword evidence="3 8" id="KW-0812">Transmembrane</keyword>
<sequence length="561" mass="61053">MFPSVEPSEVGLTGLLWLFLSYGYVLYQASNLISEGSDLLMLVPSMAGLVGGVVLPLLGAVPDGAIMLFSGLGDIESAQETLSVGVGALAGSTIMLLTVPWAMSIFAGRVDNGLNGKPNYMGKPKLANPTSWVPLKNTGVALTEEVNHGATIMMITTIPYFIIQIPSLFLHGPTEEVAKAEKYWAAAGFFVCLIGFVSYLALQVQVSNKGMDRMKRVAVMKKLLGEGKLSLSGCLAETLKREEHRSVNTSDGTYQALGEGDSSILYPPPSAEVYLKEVLYEPFQKYDSDSNGSLEKNEFIMFLKDFHESITEEDVDELFGKYDSNGDGTISYEEFIGICYTMIMQVHSLEHASAHDDVVPTPQTARMPQADTEFATSILGSRAEDEEEEVPEDISSLSPQEQQVAIKKRAFTLLFIGTFLVILFSDPMVDVMQEIAVRSNLSPFYVSFILAPLASNASEVIASQYYASKKTRKTITVSLTALEGAASMNNTFCLSIFMGLIYFRGLAWQYTAETIAIVAVQFIMGFAAQSDSMSVLTGCFVLSIFPLSILFVATLEALGFD</sequence>
<keyword evidence="5 8" id="KW-1133">Transmembrane helix</keyword>
<evidence type="ECO:0000259" key="9">
    <source>
        <dbReference type="PROSITE" id="PS50222"/>
    </source>
</evidence>
<evidence type="ECO:0000256" key="6">
    <source>
        <dbReference type="ARBA" id="ARBA00023065"/>
    </source>
</evidence>
<dbReference type="PROSITE" id="PS50222">
    <property type="entry name" value="EF_HAND_2"/>
    <property type="match status" value="2"/>
</dbReference>
<accession>A0A7S2UGX4</accession>
<dbReference type="InterPro" id="IPR011992">
    <property type="entry name" value="EF-hand-dom_pair"/>
</dbReference>
<dbReference type="EMBL" id="HBHQ01016165">
    <property type="protein sequence ID" value="CAD9818961.1"/>
    <property type="molecule type" value="Transcribed_RNA"/>
</dbReference>
<feature type="transmembrane region" description="Helical" evidence="8">
    <location>
        <begin position="535"/>
        <end position="555"/>
    </location>
</feature>
<evidence type="ECO:0000313" key="10">
    <source>
        <dbReference type="EMBL" id="CAD9818961.1"/>
    </source>
</evidence>